<gene>
    <name evidence="3" type="ordered locus">Desal_2990</name>
</gene>
<dbReference type="EC" id="3.5.3.12" evidence="3"/>
<evidence type="ECO:0000256" key="1">
    <source>
        <dbReference type="ARBA" id="ARBA00022801"/>
    </source>
</evidence>
<sequence length="427" mass="48222">MTKLGRAYLLAIAFLLAATVTAAAAEWRFPGEFEKQERVYLGWLSKEYVKGYQTDTVLLEIAKNLAPYTKITVCVPEERHLKHVQSLLKKNKLPMDKISFQTIPFTMLYWRDFGPIFTTDKQGNKSIADFSFNCWGYFPQSDTQSRIMERVDRDIAKVRNIPSRMTRLVSEGGDRELNGKGTLLVTEACEFQRNPNLSRADIEVELKEMLGVTNIIWLKKGTVDDDAYNVSTLPGPDGKGVAYRSAAANNHIDEYCRFVSPDTILLAEVSEEEAAQGPVEAENRRRMEENYRILKKAVDQDGKPFKIIRIPMPETLYFEVTPQDEAYYGLVSFPRFSDGTAFPVGQSVQVVPAQSYCNFLISNGVVLAQKYWHEGLPEKVKERDAEALEVLKKAFPNRKVVTINTLGINFGGGGIHCSTQQEPYTGK</sequence>
<organism evidence="3 4">
    <name type="scientific">Maridesulfovibrio salexigens (strain ATCC 14822 / DSM 2638 / NCIMB 8403 / VKM B-1763)</name>
    <name type="common">Desulfovibrio salexigens</name>
    <dbReference type="NCBI Taxonomy" id="526222"/>
    <lineage>
        <taxon>Bacteria</taxon>
        <taxon>Pseudomonadati</taxon>
        <taxon>Thermodesulfobacteriota</taxon>
        <taxon>Desulfovibrionia</taxon>
        <taxon>Desulfovibrionales</taxon>
        <taxon>Desulfovibrionaceae</taxon>
        <taxon>Maridesulfovibrio</taxon>
    </lineage>
</organism>
<dbReference type="PANTHER" id="PTHR31377">
    <property type="entry name" value="AGMATINE DEIMINASE-RELATED"/>
    <property type="match status" value="1"/>
</dbReference>
<name>C6C0U5_MARSD</name>
<dbReference type="EMBL" id="CP001649">
    <property type="protein sequence ID" value="ACS81042.1"/>
    <property type="molecule type" value="Genomic_DNA"/>
</dbReference>
<dbReference type="eggNOG" id="COG2957">
    <property type="taxonomic scope" value="Bacteria"/>
</dbReference>
<protein>
    <submittedName>
        <fullName evidence="3">Agmatine deiminase</fullName>
        <ecNumber evidence="3">3.5.3.12</ecNumber>
    </submittedName>
</protein>
<dbReference type="Pfam" id="PF04371">
    <property type="entry name" value="PAD_porph"/>
    <property type="match status" value="2"/>
</dbReference>
<dbReference type="SUPFAM" id="SSF55909">
    <property type="entry name" value="Pentein"/>
    <property type="match status" value="1"/>
</dbReference>
<evidence type="ECO:0000256" key="2">
    <source>
        <dbReference type="SAM" id="SignalP"/>
    </source>
</evidence>
<dbReference type="OrthoDB" id="9808013at2"/>
<evidence type="ECO:0000313" key="3">
    <source>
        <dbReference type="EMBL" id="ACS81042.1"/>
    </source>
</evidence>
<dbReference type="GO" id="GO:0004668">
    <property type="term" value="F:protein-arginine deiminase activity"/>
    <property type="evidence" value="ECO:0007669"/>
    <property type="project" value="InterPro"/>
</dbReference>
<dbReference type="Gene3D" id="3.75.10.10">
    <property type="entry name" value="L-arginine/glycine Amidinotransferase, Chain A"/>
    <property type="match status" value="1"/>
</dbReference>
<dbReference type="RefSeq" id="WP_015852858.1">
    <property type="nucleotide sequence ID" value="NC_012881.1"/>
</dbReference>
<reference evidence="3 4" key="1">
    <citation type="submission" date="2009-06" db="EMBL/GenBank/DDBJ databases">
        <title>Complete sequence of Desulfovibrio salexigens DSM 2638.</title>
        <authorList>
            <consortium name="US DOE Joint Genome Institute"/>
            <person name="Lucas S."/>
            <person name="Copeland A."/>
            <person name="Lapidus A."/>
            <person name="Glavina del Rio T."/>
            <person name="Tice H."/>
            <person name="Bruce D."/>
            <person name="Goodwin L."/>
            <person name="Pitluck S."/>
            <person name="Munk A.C."/>
            <person name="Brettin T."/>
            <person name="Detter J.C."/>
            <person name="Han C."/>
            <person name="Tapia R."/>
            <person name="Larimer F."/>
            <person name="Land M."/>
            <person name="Hauser L."/>
            <person name="Kyrpides N."/>
            <person name="Anderson I."/>
            <person name="Wall J.D."/>
            <person name="Arkin A.P."/>
            <person name="Dehal P."/>
            <person name="Chivian D."/>
            <person name="Giles B."/>
            <person name="Hazen T.C."/>
        </authorList>
    </citation>
    <scope>NUCLEOTIDE SEQUENCE [LARGE SCALE GENOMIC DNA]</scope>
    <source>
        <strain evidence="4">ATCC 14822 / DSM 2638 / NCIMB 8403 / VKM B-1763</strain>
    </source>
</reference>
<keyword evidence="2" id="KW-0732">Signal</keyword>
<evidence type="ECO:0000313" key="4">
    <source>
        <dbReference type="Proteomes" id="UP000002601"/>
    </source>
</evidence>
<dbReference type="PANTHER" id="PTHR31377:SF0">
    <property type="entry name" value="AGMATINE DEIMINASE-RELATED"/>
    <property type="match status" value="1"/>
</dbReference>
<feature type="signal peptide" evidence="2">
    <location>
        <begin position="1"/>
        <end position="24"/>
    </location>
</feature>
<dbReference type="STRING" id="526222.Desal_2990"/>
<accession>C6C0U5</accession>
<proteinExistence type="predicted"/>
<dbReference type="KEGG" id="dsa:Desal_2990"/>
<dbReference type="AlphaFoldDB" id="C6C0U5"/>
<keyword evidence="1 3" id="KW-0378">Hydrolase</keyword>
<keyword evidence="4" id="KW-1185">Reference proteome</keyword>
<dbReference type="GO" id="GO:0047632">
    <property type="term" value="F:agmatine deiminase activity"/>
    <property type="evidence" value="ECO:0007669"/>
    <property type="project" value="UniProtKB-EC"/>
</dbReference>
<dbReference type="InterPro" id="IPR007466">
    <property type="entry name" value="Peptidyl-Arg-deiminase_porph"/>
</dbReference>
<dbReference type="GO" id="GO:0009446">
    <property type="term" value="P:putrescine biosynthetic process"/>
    <property type="evidence" value="ECO:0007669"/>
    <property type="project" value="InterPro"/>
</dbReference>
<feature type="chain" id="PRO_5002961401" evidence="2">
    <location>
        <begin position="25"/>
        <end position="427"/>
    </location>
</feature>
<dbReference type="HOGENOM" id="CLU_037682_0_0_7"/>
<dbReference type="Proteomes" id="UP000002601">
    <property type="component" value="Chromosome"/>
</dbReference>